<dbReference type="PANTHER" id="PTHR30349">
    <property type="entry name" value="PHAGE INTEGRASE-RELATED"/>
    <property type="match status" value="1"/>
</dbReference>
<dbReference type="GO" id="GO:0006310">
    <property type="term" value="P:DNA recombination"/>
    <property type="evidence" value="ECO:0007669"/>
    <property type="project" value="UniProtKB-KW"/>
</dbReference>
<dbReference type="Gene3D" id="1.10.443.10">
    <property type="entry name" value="Intergrase catalytic core"/>
    <property type="match status" value="1"/>
</dbReference>
<sequence>MAIRKVQSGWQVDFRPHGSEGRRIRKTFLRKREAEDYEIELKAQTNRGELSTARSDNRRLSKLIDDWYELYGYSLKDGDRRKIKLMNMCDRLKNPLARKFTGEDFLRYRKKRLQEILPRKNRTVSKNTVNHEHAYLSATYGTLIKLKNWKGTNPLAGIPKLQIDESQLTYLEENEIKKLLAELENAKNPDVLTITEICLATGARWSEAETLEAGRIRNGKVHYVNTKNSKARAVPISDELIARILHGRPRFGRLFPHTCYRAFASAVERAGLQLPEGQSTHILRHTFASHYMINDGNILKLKEILGHKTMEMTLRYAKLAPKHLVEVLDKNPFDRLLAV</sequence>
<dbReference type="PROSITE" id="PS51900">
    <property type="entry name" value="CB"/>
    <property type="match status" value="1"/>
</dbReference>
<dbReference type="CDD" id="cd00796">
    <property type="entry name" value="INT_Rci_Hp1_C"/>
    <property type="match status" value="1"/>
</dbReference>
<dbReference type="RefSeq" id="WP_232593750.1">
    <property type="nucleotide sequence ID" value="NZ_BSPD01000017.1"/>
</dbReference>
<keyword evidence="3" id="KW-0233">DNA recombination</keyword>
<dbReference type="InterPro" id="IPR011010">
    <property type="entry name" value="DNA_brk_join_enz"/>
</dbReference>
<dbReference type="InterPro" id="IPR057084">
    <property type="entry name" value="Int_N"/>
</dbReference>
<protein>
    <submittedName>
        <fullName evidence="7">Recombinase</fullName>
    </submittedName>
</protein>
<dbReference type="InterPro" id="IPR050090">
    <property type="entry name" value="Tyrosine_recombinase_XerCD"/>
</dbReference>
<dbReference type="EMBL" id="BSPD01000017">
    <property type="protein sequence ID" value="GLS24758.1"/>
    <property type="molecule type" value="Genomic_DNA"/>
</dbReference>
<evidence type="ECO:0000256" key="2">
    <source>
        <dbReference type="ARBA" id="ARBA00023125"/>
    </source>
</evidence>
<dbReference type="Pfam" id="PF24624">
    <property type="entry name" value="Int_N"/>
    <property type="match status" value="1"/>
</dbReference>
<feature type="domain" description="Tyr recombinase" evidence="5">
    <location>
        <begin position="166"/>
        <end position="329"/>
    </location>
</feature>
<organism evidence="7 8">
    <name type="scientific">Marinibactrum halimedae</name>
    <dbReference type="NCBI Taxonomy" id="1444977"/>
    <lineage>
        <taxon>Bacteria</taxon>
        <taxon>Pseudomonadati</taxon>
        <taxon>Pseudomonadota</taxon>
        <taxon>Gammaproteobacteria</taxon>
        <taxon>Cellvibrionales</taxon>
        <taxon>Cellvibrionaceae</taxon>
        <taxon>Marinibactrum</taxon>
    </lineage>
</organism>
<evidence type="ECO:0000256" key="3">
    <source>
        <dbReference type="ARBA" id="ARBA00023172"/>
    </source>
</evidence>
<evidence type="ECO:0000259" key="6">
    <source>
        <dbReference type="PROSITE" id="PS51900"/>
    </source>
</evidence>
<dbReference type="GO" id="GO:0003677">
    <property type="term" value="F:DNA binding"/>
    <property type="evidence" value="ECO:0007669"/>
    <property type="project" value="UniProtKB-UniRule"/>
</dbReference>
<evidence type="ECO:0000256" key="4">
    <source>
        <dbReference type="PROSITE-ProRule" id="PRU01248"/>
    </source>
</evidence>
<dbReference type="PROSITE" id="PS51898">
    <property type="entry name" value="TYR_RECOMBINASE"/>
    <property type="match status" value="1"/>
</dbReference>
<dbReference type="SUPFAM" id="SSF56349">
    <property type="entry name" value="DNA breaking-rejoining enzymes"/>
    <property type="match status" value="1"/>
</dbReference>
<reference evidence="7 8" key="1">
    <citation type="journal article" date="2014" name="Int. J. Syst. Evol. Microbiol.">
        <title>Complete genome sequence of Corynebacterium casei LMG S-19264T (=DSM 44701T), isolated from a smear-ripened cheese.</title>
        <authorList>
            <consortium name="US DOE Joint Genome Institute (JGI-PGF)"/>
            <person name="Walter F."/>
            <person name="Albersmeier A."/>
            <person name="Kalinowski J."/>
            <person name="Ruckert C."/>
        </authorList>
    </citation>
    <scope>NUCLEOTIDE SEQUENCE [LARGE SCALE GENOMIC DNA]</scope>
    <source>
        <strain evidence="7 8">NBRC 110095</strain>
    </source>
</reference>
<comment type="caution">
    <text evidence="7">The sequence shown here is derived from an EMBL/GenBank/DDBJ whole genome shotgun (WGS) entry which is preliminary data.</text>
</comment>
<dbReference type="PANTHER" id="PTHR30349:SF93">
    <property type="entry name" value="FELS-2 PROPHAGE PROTEIN"/>
    <property type="match status" value="1"/>
</dbReference>
<dbReference type="GO" id="GO:0015074">
    <property type="term" value="P:DNA integration"/>
    <property type="evidence" value="ECO:0007669"/>
    <property type="project" value="UniProtKB-KW"/>
</dbReference>
<dbReference type="Proteomes" id="UP001156870">
    <property type="component" value="Unassembled WGS sequence"/>
</dbReference>
<dbReference type="InterPro" id="IPR044068">
    <property type="entry name" value="CB"/>
</dbReference>
<dbReference type="InterPro" id="IPR002104">
    <property type="entry name" value="Integrase_catalytic"/>
</dbReference>
<keyword evidence="8" id="KW-1185">Reference proteome</keyword>
<gene>
    <name evidence="7" type="ORF">GCM10007877_04720</name>
</gene>
<proteinExistence type="predicted"/>
<evidence type="ECO:0000256" key="1">
    <source>
        <dbReference type="ARBA" id="ARBA00022908"/>
    </source>
</evidence>
<keyword evidence="1" id="KW-0229">DNA integration</keyword>
<evidence type="ECO:0000313" key="7">
    <source>
        <dbReference type="EMBL" id="GLS24758.1"/>
    </source>
</evidence>
<accession>A0AA37T1Y5</accession>
<name>A0AA37T1Y5_9GAMM</name>
<dbReference type="InterPro" id="IPR013762">
    <property type="entry name" value="Integrase-like_cat_sf"/>
</dbReference>
<dbReference type="AlphaFoldDB" id="A0AA37T1Y5"/>
<evidence type="ECO:0000259" key="5">
    <source>
        <dbReference type="PROSITE" id="PS51898"/>
    </source>
</evidence>
<feature type="domain" description="Core-binding (CB)" evidence="6">
    <location>
        <begin position="58"/>
        <end position="144"/>
    </location>
</feature>
<evidence type="ECO:0000313" key="8">
    <source>
        <dbReference type="Proteomes" id="UP001156870"/>
    </source>
</evidence>
<dbReference type="Pfam" id="PF00589">
    <property type="entry name" value="Phage_integrase"/>
    <property type="match status" value="1"/>
</dbReference>
<keyword evidence="2 4" id="KW-0238">DNA-binding</keyword>